<dbReference type="Proteomes" id="UP000254664">
    <property type="component" value="Unassembled WGS sequence"/>
</dbReference>
<evidence type="ECO:0000313" key="3">
    <source>
        <dbReference type="Proteomes" id="UP000254664"/>
    </source>
</evidence>
<dbReference type="EMBL" id="UFWZ01000001">
    <property type="protein sequence ID" value="SUY44939.1"/>
    <property type="molecule type" value="Genomic_DNA"/>
</dbReference>
<keyword evidence="1" id="KW-0472">Membrane</keyword>
<feature type="transmembrane region" description="Helical" evidence="1">
    <location>
        <begin position="87"/>
        <end position="112"/>
    </location>
</feature>
<protein>
    <submittedName>
        <fullName evidence="2">Uncharacterized protein</fullName>
    </submittedName>
</protein>
<name>A0A381J618_9CLOT</name>
<sequence>MIKTAKFYVGIMIKNPIFLLSILFNLFLITIQLDVLESSLFEFSKVFCFGIICSNLFTLIVSTYIMHKDYEILHFLENNILKKQLSIIITSLFISTVTALLPILSIIIFKNIHFESIFVFKAILHFFTIWTLSNLTATTIGSSIGIVCRNGFSILLSFAIYSLFLLEFYTPSNNPLYKLFNIFDDYTLVSSNDISGQIFNKSYYLDKLFVLFISLFILSIIAIIYTNKKCKSILLSLCIVFCLLATSYLSFNSRTVNLYGYKLMNVNNYYIQSYDMKLRLYNSLKNTCTIKLFVQNDVENISLSLDDSLKVAQVSIGNDPVEFTHKDNQLQINYPCTKESNLIISINYEGNINVENYLGIPTFYVSNHAINLPCSTFYWYPGLNNTSLINFNIQVETSSKLYSNLPIESNADGYILQGQSSGLNLFSGQYQTIENNDIEYIIPMGYNLDFFKLSLESLVSELSSKNNTVSERDLDLLKSMKFKKIIVAVWSYDIQNPNTHSSFQIFDETLLINYR</sequence>
<feature type="transmembrane region" description="Helical" evidence="1">
    <location>
        <begin position="118"/>
        <end position="140"/>
    </location>
</feature>
<evidence type="ECO:0000313" key="2">
    <source>
        <dbReference type="EMBL" id="SUY44939.1"/>
    </source>
</evidence>
<keyword evidence="3" id="KW-1185">Reference proteome</keyword>
<accession>A0A381J618</accession>
<feature type="transmembrane region" description="Helical" evidence="1">
    <location>
        <begin position="7"/>
        <end position="31"/>
    </location>
</feature>
<evidence type="ECO:0000256" key="1">
    <source>
        <dbReference type="SAM" id="Phobius"/>
    </source>
</evidence>
<gene>
    <name evidence="2" type="ORF">NCTC9836_00071</name>
</gene>
<feature type="transmembrane region" description="Helical" evidence="1">
    <location>
        <begin position="208"/>
        <end position="226"/>
    </location>
</feature>
<keyword evidence="1" id="KW-0812">Transmembrane</keyword>
<keyword evidence="1" id="KW-1133">Transmembrane helix</keyword>
<proteinExistence type="predicted"/>
<reference evidence="2 3" key="1">
    <citation type="submission" date="2018-06" db="EMBL/GenBank/DDBJ databases">
        <authorList>
            <consortium name="Pathogen Informatics"/>
            <person name="Doyle S."/>
        </authorList>
    </citation>
    <scope>NUCLEOTIDE SEQUENCE [LARGE SCALE GENOMIC DNA]</scope>
    <source>
        <strain evidence="2 3">NCTC9836</strain>
    </source>
</reference>
<dbReference type="InterPro" id="IPR042097">
    <property type="entry name" value="Aminopeptidase_N-like_N_sf"/>
</dbReference>
<feature type="transmembrane region" description="Helical" evidence="1">
    <location>
        <begin position="152"/>
        <end position="170"/>
    </location>
</feature>
<feature type="transmembrane region" description="Helical" evidence="1">
    <location>
        <begin position="43"/>
        <end position="66"/>
    </location>
</feature>
<dbReference type="Gene3D" id="2.60.40.1730">
    <property type="entry name" value="tricorn interacting facor f3 domain"/>
    <property type="match status" value="1"/>
</dbReference>
<feature type="transmembrane region" description="Helical" evidence="1">
    <location>
        <begin position="233"/>
        <end position="251"/>
    </location>
</feature>
<dbReference type="AlphaFoldDB" id="A0A381J618"/>
<organism evidence="2 3">
    <name type="scientific">Clostridium putrefaciens</name>
    <dbReference type="NCBI Taxonomy" id="99675"/>
    <lineage>
        <taxon>Bacteria</taxon>
        <taxon>Bacillati</taxon>
        <taxon>Bacillota</taxon>
        <taxon>Clostridia</taxon>
        <taxon>Eubacteriales</taxon>
        <taxon>Clostridiaceae</taxon>
        <taxon>Clostridium</taxon>
    </lineage>
</organism>